<keyword evidence="5" id="KW-1185">Reference proteome</keyword>
<dbReference type="EMBL" id="JACXLC010000001">
    <property type="protein sequence ID" value="MBD2841000.1"/>
    <property type="molecule type" value="Genomic_DNA"/>
</dbReference>
<dbReference type="PANTHER" id="PTHR43000">
    <property type="entry name" value="DTDP-D-GLUCOSE 4,6-DEHYDRATASE-RELATED"/>
    <property type="match status" value="1"/>
</dbReference>
<sequence length="308" mass="33199">MAIRNDLVMVTGASGFIGRALVDQLHRQGAAIIALGSAPKGAPLEGVEWRSVDLLDDAAARTLFAEYRPNTLIHAAWARAQSGGLWHLEENWTWRDASLRLFREFWDQTGGHIVACGTCAEYDPPADGNCIEGSTPIAPSSIYGQAKAELAEKAFREAEEAGGMLTWARLFYLFGPYEAPARLVPQIIDSLLAGEPAKTGSGKAVRDFGFTRDIAGALTALAAHRCAGAFNVGTGTGVSIRLLATRIAALCEKEDLLRIGALADRPGEAPRIVADVNKVRAATDWLPDYDLEAALKETIRWRSQELNA</sequence>
<organism evidence="4 5">
    <name type="scientific">Erythrobacter rubeus</name>
    <dbReference type="NCBI Taxonomy" id="2760803"/>
    <lineage>
        <taxon>Bacteria</taxon>
        <taxon>Pseudomonadati</taxon>
        <taxon>Pseudomonadota</taxon>
        <taxon>Alphaproteobacteria</taxon>
        <taxon>Sphingomonadales</taxon>
        <taxon>Erythrobacteraceae</taxon>
        <taxon>Erythrobacter/Porphyrobacter group</taxon>
        <taxon>Erythrobacter</taxon>
    </lineage>
</organism>
<evidence type="ECO:0000256" key="2">
    <source>
        <dbReference type="ARBA" id="ARBA00007637"/>
    </source>
</evidence>
<dbReference type="SUPFAM" id="SSF51735">
    <property type="entry name" value="NAD(P)-binding Rossmann-fold domains"/>
    <property type="match status" value="1"/>
</dbReference>
<dbReference type="Pfam" id="PF01370">
    <property type="entry name" value="Epimerase"/>
    <property type="match status" value="1"/>
</dbReference>
<name>A0ABR8KL17_9SPHN</name>
<evidence type="ECO:0000259" key="3">
    <source>
        <dbReference type="Pfam" id="PF01370"/>
    </source>
</evidence>
<evidence type="ECO:0000313" key="4">
    <source>
        <dbReference type="EMBL" id="MBD2841000.1"/>
    </source>
</evidence>
<proteinExistence type="inferred from homology"/>
<evidence type="ECO:0000256" key="1">
    <source>
        <dbReference type="ARBA" id="ARBA00005125"/>
    </source>
</evidence>
<protein>
    <submittedName>
        <fullName evidence="4">NAD(P)-dependent oxidoreductase</fullName>
    </submittedName>
</protein>
<feature type="domain" description="NAD-dependent epimerase/dehydratase" evidence="3">
    <location>
        <begin position="8"/>
        <end position="233"/>
    </location>
</feature>
<dbReference type="RefSeq" id="WP_190786578.1">
    <property type="nucleotide sequence ID" value="NZ_JACXLC010000001.1"/>
</dbReference>
<accession>A0ABR8KL17</accession>
<comment type="similarity">
    <text evidence="2">Belongs to the NAD(P)-dependent epimerase/dehydratase family.</text>
</comment>
<dbReference type="Proteomes" id="UP000635384">
    <property type="component" value="Unassembled WGS sequence"/>
</dbReference>
<comment type="pathway">
    <text evidence="1">Bacterial outer membrane biogenesis; LPS O-antigen biosynthesis.</text>
</comment>
<comment type="caution">
    <text evidence="4">The sequence shown here is derived from an EMBL/GenBank/DDBJ whole genome shotgun (WGS) entry which is preliminary data.</text>
</comment>
<dbReference type="Gene3D" id="3.40.50.720">
    <property type="entry name" value="NAD(P)-binding Rossmann-like Domain"/>
    <property type="match status" value="1"/>
</dbReference>
<gene>
    <name evidence="4" type="ORF">IB285_01890</name>
</gene>
<evidence type="ECO:0000313" key="5">
    <source>
        <dbReference type="Proteomes" id="UP000635384"/>
    </source>
</evidence>
<dbReference type="InterPro" id="IPR001509">
    <property type="entry name" value="Epimerase_deHydtase"/>
</dbReference>
<dbReference type="InterPro" id="IPR036291">
    <property type="entry name" value="NAD(P)-bd_dom_sf"/>
</dbReference>
<reference evidence="4 5" key="1">
    <citation type="submission" date="2020-09" db="EMBL/GenBank/DDBJ databases">
        <authorList>
            <person name="Yoon J.-W."/>
        </authorList>
    </citation>
    <scope>NUCLEOTIDE SEQUENCE [LARGE SCALE GENOMIC DNA]</scope>
    <source>
        <strain evidence="4 5">KMU-140</strain>
    </source>
</reference>